<feature type="non-terminal residue" evidence="3">
    <location>
        <position position="1"/>
    </location>
</feature>
<dbReference type="InterPro" id="IPR058645">
    <property type="entry name" value="NTF2-like_dom_7"/>
</dbReference>
<evidence type="ECO:0000313" key="3">
    <source>
        <dbReference type="EMBL" id="EMC95033.1"/>
    </source>
</evidence>
<accession>M2MU15</accession>
<feature type="domain" description="NTF2-like" evidence="2">
    <location>
        <begin position="31"/>
        <end position="181"/>
    </location>
</feature>
<dbReference type="OMA" id="EFNAAAW"/>
<dbReference type="Pfam" id="PF26534">
    <property type="entry name" value="NTF2_7"/>
    <property type="match status" value="1"/>
</dbReference>
<dbReference type="HOGENOM" id="CLU_096573_0_0_1"/>
<dbReference type="KEGG" id="bcom:BAUCODRAFT_72601"/>
<dbReference type="Proteomes" id="UP000011761">
    <property type="component" value="Unassembled WGS sequence"/>
</dbReference>
<name>M2MU15_BAUPA</name>
<feature type="compositionally biased region" description="Polar residues" evidence="1">
    <location>
        <begin position="1"/>
        <end position="27"/>
    </location>
</feature>
<dbReference type="RefSeq" id="XP_007677580.1">
    <property type="nucleotide sequence ID" value="XM_007679390.1"/>
</dbReference>
<organism evidence="3 4">
    <name type="scientific">Baudoinia panamericana (strain UAMH 10762)</name>
    <name type="common">Angels' share fungus</name>
    <name type="synonym">Baudoinia compniacensis (strain UAMH 10762)</name>
    <dbReference type="NCBI Taxonomy" id="717646"/>
    <lineage>
        <taxon>Eukaryota</taxon>
        <taxon>Fungi</taxon>
        <taxon>Dikarya</taxon>
        <taxon>Ascomycota</taxon>
        <taxon>Pezizomycotina</taxon>
        <taxon>Dothideomycetes</taxon>
        <taxon>Dothideomycetidae</taxon>
        <taxon>Mycosphaerellales</taxon>
        <taxon>Teratosphaeriaceae</taxon>
        <taxon>Baudoinia</taxon>
    </lineage>
</organism>
<evidence type="ECO:0000313" key="4">
    <source>
        <dbReference type="Proteomes" id="UP000011761"/>
    </source>
</evidence>
<feature type="region of interest" description="Disordered" evidence="1">
    <location>
        <begin position="1"/>
        <end position="29"/>
    </location>
</feature>
<evidence type="ECO:0000256" key="1">
    <source>
        <dbReference type="SAM" id="MobiDB-lite"/>
    </source>
</evidence>
<protein>
    <recommendedName>
        <fullName evidence="2">NTF2-like domain-containing protein</fullName>
    </recommendedName>
</protein>
<evidence type="ECO:0000259" key="2">
    <source>
        <dbReference type="Pfam" id="PF26534"/>
    </source>
</evidence>
<dbReference type="GeneID" id="19116754"/>
<dbReference type="eggNOG" id="ENOG502R8VZ">
    <property type="taxonomic scope" value="Eukaryota"/>
</dbReference>
<dbReference type="OrthoDB" id="5596743at2759"/>
<sequence length="217" mass="23634">PLDPSTTPTVSANGTSATPGPTSTAVSDPNKCVTEAEAPKLAQIFQLLIQNYTNQFALDTLTEDFIDYSSSVNSLMNKGAQYPKDTLSATFDSRAKFMAGQGSQPLIPFEILNVFHGCRHVAARWKTTRSGAGQKTEAAMIPLVGNGILDLIPADDNSLGWRVRTLYSEFNTAAWLVNLGVFKPAGKVDYINVANTTNTTVKRSEEDYDFEWRGSMI</sequence>
<proteinExistence type="predicted"/>
<dbReference type="EMBL" id="KB445557">
    <property type="protein sequence ID" value="EMC95033.1"/>
    <property type="molecule type" value="Genomic_DNA"/>
</dbReference>
<keyword evidence="4" id="KW-1185">Reference proteome</keyword>
<dbReference type="AlphaFoldDB" id="M2MU15"/>
<reference evidence="3 4" key="1">
    <citation type="journal article" date="2012" name="PLoS Pathog.">
        <title>Diverse lifestyles and strategies of plant pathogenesis encoded in the genomes of eighteen Dothideomycetes fungi.</title>
        <authorList>
            <person name="Ohm R.A."/>
            <person name="Feau N."/>
            <person name="Henrissat B."/>
            <person name="Schoch C.L."/>
            <person name="Horwitz B.A."/>
            <person name="Barry K.W."/>
            <person name="Condon B.J."/>
            <person name="Copeland A.C."/>
            <person name="Dhillon B."/>
            <person name="Glaser F."/>
            <person name="Hesse C.N."/>
            <person name="Kosti I."/>
            <person name="LaButti K."/>
            <person name="Lindquist E.A."/>
            <person name="Lucas S."/>
            <person name="Salamov A.A."/>
            <person name="Bradshaw R.E."/>
            <person name="Ciuffetti L."/>
            <person name="Hamelin R.C."/>
            <person name="Kema G.H.J."/>
            <person name="Lawrence C."/>
            <person name="Scott J.A."/>
            <person name="Spatafora J.W."/>
            <person name="Turgeon B.G."/>
            <person name="de Wit P.J.G.M."/>
            <person name="Zhong S."/>
            <person name="Goodwin S.B."/>
            <person name="Grigoriev I.V."/>
        </authorList>
    </citation>
    <scope>NUCLEOTIDE SEQUENCE [LARGE SCALE GENOMIC DNA]</scope>
    <source>
        <strain evidence="3 4">UAMH 10762</strain>
    </source>
</reference>
<gene>
    <name evidence="3" type="ORF">BAUCODRAFT_72601</name>
</gene>